<dbReference type="EMBL" id="CYZV01000024">
    <property type="protein sequence ID" value="CUO43685.1"/>
    <property type="molecule type" value="Genomic_DNA"/>
</dbReference>
<feature type="domain" description="Terminase large subunit-like endonuclease" evidence="2">
    <location>
        <begin position="269"/>
        <end position="543"/>
    </location>
</feature>
<evidence type="ECO:0000259" key="1">
    <source>
        <dbReference type="Pfam" id="PF03354"/>
    </source>
</evidence>
<reference evidence="3 4" key="1">
    <citation type="submission" date="2015-09" db="EMBL/GenBank/DDBJ databases">
        <authorList>
            <consortium name="Pathogen Informatics"/>
        </authorList>
    </citation>
    <scope>NUCLEOTIDE SEQUENCE [LARGE SCALE GENOMIC DNA]</scope>
    <source>
        <strain evidence="3 4">2789STDY5834855</strain>
    </source>
</reference>
<dbReference type="InterPro" id="IPR027417">
    <property type="entry name" value="P-loop_NTPase"/>
</dbReference>
<dbReference type="Gene3D" id="3.40.50.300">
    <property type="entry name" value="P-loop containing nucleotide triphosphate hydrolases"/>
    <property type="match status" value="1"/>
</dbReference>
<organism evidence="3 4">
    <name type="scientific">Clostridium disporicum</name>
    <dbReference type="NCBI Taxonomy" id="84024"/>
    <lineage>
        <taxon>Bacteria</taxon>
        <taxon>Bacillati</taxon>
        <taxon>Bacillota</taxon>
        <taxon>Clostridia</taxon>
        <taxon>Eubacteriales</taxon>
        <taxon>Clostridiaceae</taxon>
        <taxon>Clostridium</taxon>
    </lineage>
</organism>
<dbReference type="OrthoDB" id="9760250at2"/>
<dbReference type="Pfam" id="PF03354">
    <property type="entry name" value="TerL_ATPase"/>
    <property type="match status" value="1"/>
</dbReference>
<dbReference type="Proteomes" id="UP000095558">
    <property type="component" value="Unassembled WGS sequence"/>
</dbReference>
<dbReference type="Pfam" id="PF20441">
    <property type="entry name" value="TerL_nuclease"/>
    <property type="match status" value="1"/>
</dbReference>
<gene>
    <name evidence="3" type="ORF">ERS852470_02346</name>
</gene>
<protein>
    <submittedName>
        <fullName evidence="3">Terminase</fullName>
    </submittedName>
</protein>
<evidence type="ECO:0000313" key="4">
    <source>
        <dbReference type="Proteomes" id="UP000095558"/>
    </source>
</evidence>
<dbReference type="AlphaFoldDB" id="A0A174F695"/>
<dbReference type="RefSeq" id="WP_055277066.1">
    <property type="nucleotide sequence ID" value="NZ_CYZV01000024.1"/>
</dbReference>
<feature type="domain" description="Terminase large subunit-like ATPase" evidence="1">
    <location>
        <begin position="104"/>
        <end position="257"/>
    </location>
</feature>
<accession>A0A174F695</accession>
<evidence type="ECO:0000313" key="3">
    <source>
        <dbReference type="EMBL" id="CUO43685.1"/>
    </source>
</evidence>
<dbReference type="InterPro" id="IPR046462">
    <property type="entry name" value="TerL_nuclease"/>
</dbReference>
<dbReference type="InterPro" id="IPR005021">
    <property type="entry name" value="Terminase_largesu-like"/>
</dbReference>
<evidence type="ECO:0000259" key="2">
    <source>
        <dbReference type="Pfam" id="PF20441"/>
    </source>
</evidence>
<proteinExistence type="predicted"/>
<name>A0A174F695_9CLOT</name>
<sequence>MDKKDLKGYKWAKEVVEGKFIANKWVKLECKRYVDRLEGKVNLPCFFDFNEAETIYKLLSLINYATGFYANKPIIEYAAGLQMMTWENIFCWFYKEEDENGLRKRMIEEVYLEIGRKAGKSFFCAVTEILIMLRSPKFAQHATAGKTRDISALVRDAIVEIIKASPLISKHFKITRDKIECKLNECTTKHLSGEANNINGLLLSSFIVDEVANQEDGTIIGALKLSQMSTKDRLSIYISTQYDLEINAFNDLLEYHKSILLGVDNETINTFGLLFELDEGDDFNDEINWWKANPLQMSLENGRKFLRQEYKKGLKIPSAMKEFRIKILNERLNGVLENGYVDFEEWRKGCLENINLEGKEVVIGVDLSLTTDLTAVSIMYKDEDKYYLTSHGFLPEDSLPERREKTDYRSFQEKGYCTITSGAIVNYTIVEEYIRSIESNYKCKIKCIVSDPFNAMQMMESLSKDYEVILLKQTYSNLSPAIKQFRDDIYLGKVFYENNKLLDWCMSNTTTIKGRTTDDILLAKENKNKTRIDLVVASIFCYTQLYLQVNSININEVTDDYLKMMGW</sequence>
<dbReference type="PANTHER" id="PTHR41287:SF1">
    <property type="entry name" value="PROTEIN YMFN"/>
    <property type="match status" value="1"/>
</dbReference>
<dbReference type="GO" id="GO:0004519">
    <property type="term" value="F:endonuclease activity"/>
    <property type="evidence" value="ECO:0007669"/>
    <property type="project" value="InterPro"/>
</dbReference>
<dbReference type="PANTHER" id="PTHR41287">
    <property type="match status" value="1"/>
</dbReference>
<dbReference type="InterPro" id="IPR046461">
    <property type="entry name" value="TerL_ATPase"/>
</dbReference>